<dbReference type="EMBL" id="CAADFK010000016">
    <property type="protein sequence ID" value="VFK10826.1"/>
    <property type="molecule type" value="Genomic_DNA"/>
</dbReference>
<keyword evidence="2" id="KW-0472">Membrane</keyword>
<keyword evidence="2" id="KW-1133">Transmembrane helix</keyword>
<evidence type="ECO:0000313" key="3">
    <source>
        <dbReference type="EMBL" id="VFK10826.1"/>
    </source>
</evidence>
<feature type="compositionally biased region" description="Polar residues" evidence="1">
    <location>
        <begin position="41"/>
        <end position="51"/>
    </location>
</feature>
<protein>
    <submittedName>
        <fullName evidence="3">Uncharacterized protein</fullName>
    </submittedName>
</protein>
<reference evidence="3" key="1">
    <citation type="submission" date="2019-02" db="EMBL/GenBank/DDBJ databases">
        <authorList>
            <person name="Gruber-Vodicka R. H."/>
            <person name="Seah K. B. B."/>
        </authorList>
    </citation>
    <scope>NUCLEOTIDE SEQUENCE</scope>
    <source>
        <strain evidence="3">BECK_S313</strain>
    </source>
</reference>
<feature type="compositionally biased region" description="Basic and acidic residues" evidence="1">
    <location>
        <begin position="1"/>
        <end position="22"/>
    </location>
</feature>
<feature type="compositionally biased region" description="Basic and acidic residues" evidence="1">
    <location>
        <begin position="53"/>
        <end position="69"/>
    </location>
</feature>
<feature type="transmembrane region" description="Helical" evidence="2">
    <location>
        <begin position="139"/>
        <end position="160"/>
    </location>
</feature>
<feature type="compositionally biased region" description="Basic and acidic residues" evidence="1">
    <location>
        <begin position="78"/>
        <end position="89"/>
    </location>
</feature>
<gene>
    <name evidence="3" type="ORF">BECKLPF1236B_GA0070989_101626</name>
</gene>
<organism evidence="3">
    <name type="scientific">Candidatus Kentrum sp. LPFa</name>
    <dbReference type="NCBI Taxonomy" id="2126335"/>
    <lineage>
        <taxon>Bacteria</taxon>
        <taxon>Pseudomonadati</taxon>
        <taxon>Pseudomonadota</taxon>
        <taxon>Gammaproteobacteria</taxon>
        <taxon>Candidatus Kentrum</taxon>
    </lineage>
</organism>
<proteinExistence type="predicted"/>
<accession>A0A450W1Q8</accession>
<sequence>MSKDKNPKNNQPDDAKGSEQQKAKSGGHPSQSHAPDEVRNGNDSTNESLTTEEVDKKNEESIPSSEEKGPQTISDPGKVVDEKTPEPKKHGTVKKNSSKQEQRVGEGVKMGDMNPSLGQKIENLDSATRKMTARIPHPITRHISLIIGLSLLIAVLYRFFQ</sequence>
<keyword evidence="2" id="KW-0812">Transmembrane</keyword>
<evidence type="ECO:0000256" key="1">
    <source>
        <dbReference type="SAM" id="MobiDB-lite"/>
    </source>
</evidence>
<feature type="region of interest" description="Disordered" evidence="1">
    <location>
        <begin position="1"/>
        <end position="118"/>
    </location>
</feature>
<name>A0A450W1Q8_9GAMM</name>
<dbReference type="AlphaFoldDB" id="A0A450W1Q8"/>
<evidence type="ECO:0000256" key="2">
    <source>
        <dbReference type="SAM" id="Phobius"/>
    </source>
</evidence>